<dbReference type="Proteomes" id="UP000285503">
    <property type="component" value="Unassembled WGS sequence"/>
</dbReference>
<dbReference type="AlphaFoldDB" id="A0A174J1J5"/>
<dbReference type="Proteomes" id="UP001197958">
    <property type="component" value="Unassembled WGS sequence"/>
</dbReference>
<evidence type="ECO:0000313" key="3">
    <source>
        <dbReference type="EMBL" id="RHK27620.1"/>
    </source>
</evidence>
<evidence type="ECO:0000313" key="4">
    <source>
        <dbReference type="Proteomes" id="UP000285503"/>
    </source>
</evidence>
<feature type="signal peptide" evidence="1">
    <location>
        <begin position="1"/>
        <end position="22"/>
    </location>
</feature>
<organism evidence="3 4">
    <name type="scientific">Bacteroides xylanisolvens</name>
    <dbReference type="NCBI Taxonomy" id="371601"/>
    <lineage>
        <taxon>Bacteria</taxon>
        <taxon>Pseudomonadati</taxon>
        <taxon>Bacteroidota</taxon>
        <taxon>Bacteroidia</taxon>
        <taxon>Bacteroidales</taxon>
        <taxon>Bacteroidaceae</taxon>
        <taxon>Bacteroides</taxon>
    </lineage>
</organism>
<dbReference type="Gene3D" id="3.40.50.11970">
    <property type="match status" value="1"/>
</dbReference>
<evidence type="ECO:0000313" key="2">
    <source>
        <dbReference type="EMBL" id="MCA4525326.1"/>
    </source>
</evidence>
<dbReference type="PROSITE" id="PS51257">
    <property type="entry name" value="PROKAR_LIPOPROTEIN"/>
    <property type="match status" value="1"/>
</dbReference>
<dbReference type="EMBL" id="JAIWWW010000043">
    <property type="protein sequence ID" value="MCA4525326.1"/>
    <property type="molecule type" value="Genomic_DNA"/>
</dbReference>
<protein>
    <submittedName>
        <fullName evidence="2 3">Clostripain</fullName>
    </submittedName>
</protein>
<dbReference type="EMBL" id="QRNE01000046">
    <property type="protein sequence ID" value="RHK27620.1"/>
    <property type="molecule type" value="Genomic_DNA"/>
</dbReference>
<dbReference type="InterPro" id="IPR005077">
    <property type="entry name" value="Peptidase_C11"/>
</dbReference>
<feature type="chain" id="PRO_5042683213" evidence="1">
    <location>
        <begin position="23"/>
        <end position="392"/>
    </location>
</feature>
<comment type="caution">
    <text evidence="3">The sequence shown here is derived from an EMBL/GenBank/DDBJ whole genome shotgun (WGS) entry which is preliminary data.</text>
</comment>
<reference evidence="2" key="2">
    <citation type="submission" date="2023-08" db="EMBL/GenBank/DDBJ databases">
        <title>Mucin Metabolism Genes Underlie the Key Renovations of Bacteroides xylanisolvens Genomes in Captive Great Apes.</title>
        <authorList>
            <person name="Nishida A.H."/>
        </authorList>
    </citation>
    <scope>NUCLEOTIDE SEQUENCE</scope>
    <source>
        <strain evidence="2">P19.10B</strain>
    </source>
</reference>
<sequence>MKKIKILSLLFVCLSIFLSACGDDDTPVPVTVKTVLMYLVGDNDISNDIYNNIASVERGLSEVTSPGTFVIYWDGGSRKGEFPVPTLFKYEVDGKGSVSKREVIKTYSSQNSVSNEVIINVLKDVEAYCPAEKYSLILGSHATGWLPADYSKSRSFGDDNGAKIHIPDLSKALEQSGIHFDYILFDACLMSQVEVAYELRNTADYLILSPAEVMSAGFPYFKITKYLLSADNSEQNAINVAKDFIDYYKNEYSYSWGTIAVIKTNEISALANITCSIMKQYQDNLVKFDNRKIDYFQAHYGYGRSPLDHSAYDFRAFMRELTDNNIPSDFEEQLERVVIYKNYVDDYKLVNIDSDIYSGIGCYIPDTRYLKWNTYFRTLQWYSATGWDETGW</sequence>
<accession>A0A174J1J5</accession>
<dbReference type="Pfam" id="PF03415">
    <property type="entry name" value="Peptidase_C11"/>
    <property type="match status" value="1"/>
</dbReference>
<reference evidence="3 4" key="1">
    <citation type="submission" date="2018-08" db="EMBL/GenBank/DDBJ databases">
        <title>A genome reference for cultivated species of the human gut microbiota.</title>
        <authorList>
            <person name="Zou Y."/>
            <person name="Xue W."/>
            <person name="Luo G."/>
        </authorList>
    </citation>
    <scope>NUCLEOTIDE SEQUENCE [LARGE SCALE GENOMIC DNA]</scope>
    <source>
        <strain evidence="3 4">AF46-11NS</strain>
    </source>
</reference>
<name>A0A174J1J5_9BACE</name>
<dbReference type="RefSeq" id="WP_004303863.1">
    <property type="nucleotide sequence ID" value="NZ_CP183042.1"/>
</dbReference>
<proteinExistence type="predicted"/>
<keyword evidence="1" id="KW-0732">Signal</keyword>
<evidence type="ECO:0000256" key="1">
    <source>
        <dbReference type="SAM" id="SignalP"/>
    </source>
</evidence>
<dbReference type="PANTHER" id="PTHR37835:SF1">
    <property type="entry name" value="ALPHA-CLOSTRIPAIN"/>
    <property type="match status" value="1"/>
</dbReference>
<dbReference type="PANTHER" id="PTHR37835">
    <property type="entry name" value="ALPHA-CLOSTRIPAIN"/>
    <property type="match status" value="1"/>
</dbReference>
<gene>
    <name evidence="3" type="ORF">DW075_09950</name>
    <name evidence="2" type="ORF">LDZ35_19180</name>
</gene>